<accession>A0A0M3IQ36</accession>
<evidence type="ECO:0000313" key="3">
    <source>
        <dbReference type="WBParaSite" id="ALUE_0002086401-mRNA-1"/>
    </source>
</evidence>
<dbReference type="WBParaSite" id="ALUE_0002086401-mRNA-1">
    <property type="protein sequence ID" value="ALUE_0002086401-mRNA-1"/>
    <property type="gene ID" value="ALUE_0002086401"/>
</dbReference>
<name>A0A0M3IQ36_ASCLU</name>
<keyword evidence="2" id="KW-1185">Reference proteome</keyword>
<evidence type="ECO:0000256" key="1">
    <source>
        <dbReference type="SAM" id="MobiDB-lite"/>
    </source>
</evidence>
<dbReference type="AlphaFoldDB" id="A0A0M3IQ36"/>
<dbReference type="Proteomes" id="UP000036681">
    <property type="component" value="Unplaced"/>
</dbReference>
<reference evidence="3" key="1">
    <citation type="submission" date="2017-02" db="UniProtKB">
        <authorList>
            <consortium name="WormBaseParasite"/>
        </authorList>
    </citation>
    <scope>IDENTIFICATION</scope>
</reference>
<evidence type="ECO:0000313" key="2">
    <source>
        <dbReference type="Proteomes" id="UP000036681"/>
    </source>
</evidence>
<sequence>MKLALASATKDSTPTKEMTRLRDECERLQIQLEADREIKAEWAVFKRNAEEMRGRLDKQENELVELRDVLTEKRKQLDALEDERSELKRKCSQLQIDLDTVNAEFRAFQVHF</sequence>
<proteinExistence type="predicted"/>
<protein>
    <submittedName>
        <fullName evidence="3">Myosin_tail_1 domain-containing protein</fullName>
    </submittedName>
</protein>
<organism evidence="2 3">
    <name type="scientific">Ascaris lumbricoides</name>
    <name type="common">Giant roundworm</name>
    <dbReference type="NCBI Taxonomy" id="6252"/>
    <lineage>
        <taxon>Eukaryota</taxon>
        <taxon>Metazoa</taxon>
        <taxon>Ecdysozoa</taxon>
        <taxon>Nematoda</taxon>
        <taxon>Chromadorea</taxon>
        <taxon>Rhabditida</taxon>
        <taxon>Spirurina</taxon>
        <taxon>Ascaridomorpha</taxon>
        <taxon>Ascaridoidea</taxon>
        <taxon>Ascarididae</taxon>
        <taxon>Ascaris</taxon>
    </lineage>
</organism>
<feature type="region of interest" description="Disordered" evidence="1">
    <location>
        <begin position="1"/>
        <end position="20"/>
    </location>
</feature>